<proteinExistence type="predicted"/>
<gene>
    <name evidence="1" type="ORF">LCGC14_1298340</name>
</gene>
<organism evidence="1">
    <name type="scientific">marine sediment metagenome</name>
    <dbReference type="NCBI Taxonomy" id="412755"/>
    <lineage>
        <taxon>unclassified sequences</taxon>
        <taxon>metagenomes</taxon>
        <taxon>ecological metagenomes</taxon>
    </lineage>
</organism>
<name>A0A0F9N701_9ZZZZ</name>
<reference evidence="1" key="1">
    <citation type="journal article" date="2015" name="Nature">
        <title>Complex archaea that bridge the gap between prokaryotes and eukaryotes.</title>
        <authorList>
            <person name="Spang A."/>
            <person name="Saw J.H."/>
            <person name="Jorgensen S.L."/>
            <person name="Zaremba-Niedzwiedzka K."/>
            <person name="Martijn J."/>
            <person name="Lind A.E."/>
            <person name="van Eijk R."/>
            <person name="Schleper C."/>
            <person name="Guy L."/>
            <person name="Ettema T.J."/>
        </authorList>
    </citation>
    <scope>NUCLEOTIDE SEQUENCE</scope>
</reference>
<dbReference type="EMBL" id="LAZR01007554">
    <property type="protein sequence ID" value="KKM84520.1"/>
    <property type="molecule type" value="Genomic_DNA"/>
</dbReference>
<dbReference type="AlphaFoldDB" id="A0A0F9N701"/>
<sequence>MSLRKDVHELLCLYEGYHPKVLFKPARLIPDGPPPPLRPEGKLVFRSELPKHLEPAYDIAIGERLLEQHEIPPEDQLECYRLMGWPSGYPEVPQDKPWPVVPDWLDAEVVITAKGRAAVALHRTTSDLLSERLKVDLPRMTATLDGTAFDVKSKQALRWLRVLVEHPGEWISGKELESYDPELMDVRTCRLKHRLPDKIKSLIEPGVGKGSRIRF</sequence>
<comment type="caution">
    <text evidence="1">The sequence shown here is derived from an EMBL/GenBank/DDBJ whole genome shotgun (WGS) entry which is preliminary data.</text>
</comment>
<protein>
    <submittedName>
        <fullName evidence="1">Uncharacterized protein</fullName>
    </submittedName>
</protein>
<evidence type="ECO:0000313" key="1">
    <source>
        <dbReference type="EMBL" id="KKM84520.1"/>
    </source>
</evidence>
<accession>A0A0F9N701</accession>